<accession>A0A0U2KDH4</accession>
<dbReference type="InterPro" id="IPR017384">
    <property type="entry name" value="NADH_Ub_cplx-1_asu_su-1"/>
</dbReference>
<protein>
    <submittedName>
        <fullName evidence="2">Uncharacterized protein</fullName>
    </submittedName>
</protein>
<evidence type="ECO:0000256" key="1">
    <source>
        <dbReference type="SAM" id="SignalP"/>
    </source>
</evidence>
<feature type="signal peptide" evidence="1">
    <location>
        <begin position="1"/>
        <end position="22"/>
    </location>
</feature>
<dbReference type="AlphaFoldDB" id="A0A0U2KDH4"/>
<reference evidence="2" key="1">
    <citation type="journal article" date="2015" name="Sci. Rep.">
        <title>Spliced leader RNA trans-splicing discovered in copepods.</title>
        <authorList>
            <person name="Yang F."/>
            <person name="Xu D."/>
            <person name="Zhuang Y."/>
            <person name="Yi X."/>
            <person name="Huang Y."/>
            <person name="Chen H."/>
            <person name="Lin S."/>
            <person name="Campbell D.A."/>
            <person name="Sturm N.R."/>
            <person name="Liu G."/>
            <person name="Zhang H."/>
        </authorList>
    </citation>
    <scope>NUCLEOTIDE SEQUENCE</scope>
</reference>
<sequence>MWWEILPSFGIVSALLAVPVLGQRTFNRLAHDGNPYKRDYTERTSNLATAYHRRDTQYSDPNFYQRNIAADPAGNGSVYFTHGLEAIKS</sequence>
<name>A0A0U2KDH4_9MAXI</name>
<feature type="chain" id="PRO_5006830929" evidence="1">
    <location>
        <begin position="23"/>
        <end position="89"/>
    </location>
</feature>
<organism evidence="2">
    <name type="scientific">Pseudodiaptomus poplesia</name>
    <dbReference type="NCBI Taxonomy" id="213370"/>
    <lineage>
        <taxon>Eukaryota</taxon>
        <taxon>Metazoa</taxon>
        <taxon>Ecdysozoa</taxon>
        <taxon>Arthropoda</taxon>
        <taxon>Crustacea</taxon>
        <taxon>Multicrustacea</taxon>
        <taxon>Hexanauplia</taxon>
        <taxon>Copepoda</taxon>
        <taxon>Calanoida</taxon>
        <taxon>Pseudodiaptomidae</taxon>
        <taxon>Pseudodiaptomus</taxon>
    </lineage>
</organism>
<proteinExistence type="evidence at transcript level"/>
<evidence type="ECO:0000313" key="2">
    <source>
        <dbReference type="EMBL" id="ALS04666.1"/>
    </source>
</evidence>
<dbReference type="EMBL" id="KT754832">
    <property type="protein sequence ID" value="ALS04666.1"/>
    <property type="molecule type" value="mRNA"/>
</dbReference>
<keyword evidence="1" id="KW-0732">Signal</keyword>
<dbReference type="Pfam" id="PF15879">
    <property type="entry name" value="MWFE"/>
    <property type="match status" value="1"/>
</dbReference>